<sequence length="64" mass="7093">MTKPFEVIHEETVAAVSSILQESGLPAGALALMMEEVVQALRVEARRRVATWQEQSAKKQIEEA</sequence>
<name>A0A1H3BSU0_9BACL</name>
<evidence type="ECO:0000313" key="2">
    <source>
        <dbReference type="Proteomes" id="UP000198534"/>
    </source>
</evidence>
<protein>
    <submittedName>
        <fullName evidence="1">Uncharacterized protein</fullName>
    </submittedName>
</protein>
<dbReference type="STRING" id="1048340.SAMN05444487_11816"/>
<dbReference type="EMBL" id="FNNQ01000018">
    <property type="protein sequence ID" value="SDX44846.1"/>
    <property type="molecule type" value="Genomic_DNA"/>
</dbReference>
<proteinExistence type="predicted"/>
<dbReference type="AlphaFoldDB" id="A0A1H3BSU0"/>
<dbReference type="RefSeq" id="WP_091742577.1">
    <property type="nucleotide sequence ID" value="NZ_FNNQ01000018.1"/>
</dbReference>
<reference evidence="1 2" key="1">
    <citation type="submission" date="2016-10" db="EMBL/GenBank/DDBJ databases">
        <authorList>
            <person name="de Groot N.N."/>
        </authorList>
    </citation>
    <scope>NUCLEOTIDE SEQUENCE [LARGE SCALE GENOMIC DNA]</scope>
    <source>
        <strain evidence="1 2">DSM 45610</strain>
    </source>
</reference>
<organism evidence="1 2">
    <name type="scientific">Marininema mesophilum</name>
    <dbReference type="NCBI Taxonomy" id="1048340"/>
    <lineage>
        <taxon>Bacteria</taxon>
        <taxon>Bacillati</taxon>
        <taxon>Bacillota</taxon>
        <taxon>Bacilli</taxon>
        <taxon>Bacillales</taxon>
        <taxon>Thermoactinomycetaceae</taxon>
        <taxon>Marininema</taxon>
    </lineage>
</organism>
<gene>
    <name evidence="1" type="ORF">SAMN05444487_11816</name>
</gene>
<dbReference type="Proteomes" id="UP000198534">
    <property type="component" value="Unassembled WGS sequence"/>
</dbReference>
<evidence type="ECO:0000313" key="1">
    <source>
        <dbReference type="EMBL" id="SDX44846.1"/>
    </source>
</evidence>
<accession>A0A1H3BSU0</accession>
<keyword evidence="2" id="KW-1185">Reference proteome</keyword>